<keyword evidence="4" id="KW-0249">Electron transport</keyword>
<dbReference type="Gene3D" id="1.20.120.1770">
    <property type="match status" value="1"/>
</dbReference>
<feature type="compositionally biased region" description="Low complexity" evidence="7">
    <location>
        <begin position="325"/>
        <end position="338"/>
    </location>
</feature>
<comment type="caution">
    <text evidence="11">The sequence shown here is derived from an EMBL/GenBank/DDBJ whole genome shotgun (WGS) entry which is preliminary data.</text>
</comment>
<feature type="region of interest" description="Disordered" evidence="7">
    <location>
        <begin position="314"/>
        <end position="338"/>
    </location>
</feature>
<evidence type="ECO:0000256" key="4">
    <source>
        <dbReference type="ARBA" id="ARBA00022982"/>
    </source>
</evidence>
<keyword evidence="5 8" id="KW-1133">Transmembrane helix</keyword>
<feature type="chain" id="PRO_5032480705" description="Cytochrome b561 domain-containing protein" evidence="9">
    <location>
        <begin position="22"/>
        <end position="338"/>
    </location>
</feature>
<evidence type="ECO:0000313" key="12">
    <source>
        <dbReference type="Proteomes" id="UP000626109"/>
    </source>
</evidence>
<dbReference type="Pfam" id="PF03188">
    <property type="entry name" value="Cytochrom_B561"/>
    <property type="match status" value="1"/>
</dbReference>
<proteinExistence type="predicted"/>
<evidence type="ECO:0000256" key="9">
    <source>
        <dbReference type="SAM" id="SignalP"/>
    </source>
</evidence>
<name>A0A813HTR9_POLGL</name>
<dbReference type="InterPro" id="IPR006593">
    <property type="entry name" value="Cyt_b561/ferric_Rdtase_TM"/>
</dbReference>
<dbReference type="SMART" id="SM00665">
    <property type="entry name" value="B561"/>
    <property type="match status" value="1"/>
</dbReference>
<dbReference type="GO" id="GO:0016020">
    <property type="term" value="C:membrane"/>
    <property type="evidence" value="ECO:0007669"/>
    <property type="project" value="UniProtKB-SubCell"/>
</dbReference>
<feature type="signal peptide" evidence="9">
    <location>
        <begin position="1"/>
        <end position="21"/>
    </location>
</feature>
<evidence type="ECO:0000256" key="8">
    <source>
        <dbReference type="SAM" id="Phobius"/>
    </source>
</evidence>
<evidence type="ECO:0000256" key="3">
    <source>
        <dbReference type="ARBA" id="ARBA00022692"/>
    </source>
</evidence>
<sequence>MMKLPLVASAAFACCAPGVLVFAFPSFMAKIPNCDKVHAVGHENPAGGGALNSFGMDFEAAGLAWTAALCQKDSDADGRSNGEELGDPHCTWTPGSVPERTTGITHPGVVDKVTVTSAVLSPPYDLELETGIFGAAPDWYLKHAVLMLCSWLVIMPIGILVPVIFKDCSKGPLWFHFHRLLMMLGLAICFAGLAVASYNTSGKHFVSQHSLLGLASIVLAALQPLSGLFRPHAAAVKTSLRLVWEFCHQWLGRLAILLAAAAAVIGIQTNLSPFIGTSRADAGAAAVAITFVFWVAVGMLVKLVLRCRRGPLSSHKQTDEEASDDSLSSDGGAAAPSY</sequence>
<feature type="transmembrane region" description="Helical" evidence="8">
    <location>
        <begin position="144"/>
        <end position="165"/>
    </location>
</feature>
<keyword evidence="6 8" id="KW-0472">Membrane</keyword>
<evidence type="ECO:0000256" key="1">
    <source>
        <dbReference type="ARBA" id="ARBA00004370"/>
    </source>
</evidence>
<evidence type="ECO:0000313" key="11">
    <source>
        <dbReference type="EMBL" id="CAE8642253.1"/>
    </source>
</evidence>
<dbReference type="EMBL" id="CAJNNW010001959">
    <property type="protein sequence ID" value="CAE8642253.1"/>
    <property type="molecule type" value="Genomic_DNA"/>
</dbReference>
<feature type="transmembrane region" description="Helical" evidence="8">
    <location>
        <begin position="177"/>
        <end position="198"/>
    </location>
</feature>
<feature type="domain" description="Cytochrome b561" evidence="10">
    <location>
        <begin position="109"/>
        <end position="306"/>
    </location>
</feature>
<dbReference type="InterPro" id="IPR057626">
    <property type="entry name" value="S-S_Temptin"/>
</dbReference>
<keyword evidence="3 8" id="KW-0812">Transmembrane</keyword>
<feature type="transmembrane region" description="Helical" evidence="8">
    <location>
        <begin position="250"/>
        <end position="271"/>
    </location>
</feature>
<dbReference type="Pfam" id="PF24784">
    <property type="entry name" value="Temptin_C"/>
    <property type="match status" value="1"/>
</dbReference>
<accession>A0A813HTR9</accession>
<keyword evidence="2" id="KW-0813">Transport</keyword>
<dbReference type="PROSITE" id="PS50939">
    <property type="entry name" value="CYTOCHROME_B561"/>
    <property type="match status" value="1"/>
</dbReference>
<gene>
    <name evidence="11" type="ORF">PGLA2088_LOCUS2421</name>
</gene>
<evidence type="ECO:0000256" key="2">
    <source>
        <dbReference type="ARBA" id="ARBA00022448"/>
    </source>
</evidence>
<comment type="subcellular location">
    <subcellularLocation>
        <location evidence="1">Membrane</location>
    </subcellularLocation>
</comment>
<dbReference type="InterPro" id="IPR055313">
    <property type="entry name" value="Temptin-like"/>
</dbReference>
<reference evidence="11" key="1">
    <citation type="submission" date="2021-02" db="EMBL/GenBank/DDBJ databases">
        <authorList>
            <person name="Dougan E. K."/>
            <person name="Rhodes N."/>
            <person name="Thang M."/>
            <person name="Chan C."/>
        </authorList>
    </citation>
    <scope>NUCLEOTIDE SEQUENCE</scope>
</reference>
<dbReference type="PANTHER" id="PTHR34737:SF2">
    <property type="entry name" value="EF-HAND DOMAIN-CONTAINING PROTEIN"/>
    <property type="match status" value="1"/>
</dbReference>
<evidence type="ECO:0000256" key="5">
    <source>
        <dbReference type="ARBA" id="ARBA00022989"/>
    </source>
</evidence>
<evidence type="ECO:0000256" key="7">
    <source>
        <dbReference type="SAM" id="MobiDB-lite"/>
    </source>
</evidence>
<dbReference type="PANTHER" id="PTHR34737">
    <property type="entry name" value="EF-HAND DOMAIN-CONTAINING PROTEIN"/>
    <property type="match status" value="1"/>
</dbReference>
<feature type="transmembrane region" description="Helical" evidence="8">
    <location>
        <begin position="210"/>
        <end position="229"/>
    </location>
</feature>
<keyword evidence="9" id="KW-0732">Signal</keyword>
<evidence type="ECO:0000256" key="6">
    <source>
        <dbReference type="ARBA" id="ARBA00023136"/>
    </source>
</evidence>
<dbReference type="CDD" id="cd08760">
    <property type="entry name" value="Cyt_b561_FRRS1_like"/>
    <property type="match status" value="1"/>
</dbReference>
<feature type="transmembrane region" description="Helical" evidence="8">
    <location>
        <begin position="283"/>
        <end position="305"/>
    </location>
</feature>
<organism evidence="11 12">
    <name type="scientific">Polarella glacialis</name>
    <name type="common">Dinoflagellate</name>
    <dbReference type="NCBI Taxonomy" id="89957"/>
    <lineage>
        <taxon>Eukaryota</taxon>
        <taxon>Sar</taxon>
        <taxon>Alveolata</taxon>
        <taxon>Dinophyceae</taxon>
        <taxon>Suessiales</taxon>
        <taxon>Suessiaceae</taxon>
        <taxon>Polarella</taxon>
    </lineage>
</organism>
<dbReference type="Proteomes" id="UP000626109">
    <property type="component" value="Unassembled WGS sequence"/>
</dbReference>
<evidence type="ECO:0000259" key="10">
    <source>
        <dbReference type="PROSITE" id="PS50939"/>
    </source>
</evidence>
<dbReference type="AlphaFoldDB" id="A0A813HTR9"/>
<protein>
    <recommendedName>
        <fullName evidence="10">Cytochrome b561 domain-containing protein</fullName>
    </recommendedName>
</protein>